<protein>
    <submittedName>
        <fullName evidence="1">Uncharacterized protein</fullName>
    </submittedName>
</protein>
<proteinExistence type="predicted"/>
<comment type="caution">
    <text evidence="1">The sequence shown here is derived from an EMBL/GenBank/DDBJ whole genome shotgun (WGS) entry which is preliminary data.</text>
</comment>
<dbReference type="Proteomes" id="UP001396334">
    <property type="component" value="Unassembled WGS sequence"/>
</dbReference>
<dbReference type="InterPro" id="IPR051650">
    <property type="entry name" value="SL_signaling_regulator"/>
</dbReference>
<dbReference type="PANTHER" id="PTHR43572:SF7">
    <property type="entry name" value="CLP R DOMAIN-CONTAINING PROTEIN"/>
    <property type="match status" value="1"/>
</dbReference>
<dbReference type="InterPro" id="IPR027417">
    <property type="entry name" value="P-loop_NTPase"/>
</dbReference>
<organism evidence="1 2">
    <name type="scientific">Hibiscus sabdariffa</name>
    <name type="common">roselle</name>
    <dbReference type="NCBI Taxonomy" id="183260"/>
    <lineage>
        <taxon>Eukaryota</taxon>
        <taxon>Viridiplantae</taxon>
        <taxon>Streptophyta</taxon>
        <taxon>Embryophyta</taxon>
        <taxon>Tracheophyta</taxon>
        <taxon>Spermatophyta</taxon>
        <taxon>Magnoliopsida</taxon>
        <taxon>eudicotyledons</taxon>
        <taxon>Gunneridae</taxon>
        <taxon>Pentapetalae</taxon>
        <taxon>rosids</taxon>
        <taxon>malvids</taxon>
        <taxon>Malvales</taxon>
        <taxon>Malvaceae</taxon>
        <taxon>Malvoideae</taxon>
        <taxon>Hibiscus</taxon>
    </lineage>
</organism>
<evidence type="ECO:0000313" key="2">
    <source>
        <dbReference type="Proteomes" id="UP001396334"/>
    </source>
</evidence>
<reference evidence="1 2" key="1">
    <citation type="journal article" date="2024" name="G3 (Bethesda)">
        <title>Genome assembly of Hibiscus sabdariffa L. provides insights into metabolisms of medicinal natural products.</title>
        <authorList>
            <person name="Kim T."/>
        </authorList>
    </citation>
    <scope>NUCLEOTIDE SEQUENCE [LARGE SCALE GENOMIC DNA]</scope>
    <source>
        <strain evidence="1">TK-2024</strain>
        <tissue evidence="1">Old leaves</tissue>
    </source>
</reference>
<accession>A0ABR2TJK4</accession>
<gene>
    <name evidence="1" type="ORF">V6N11_022386</name>
</gene>
<name>A0ABR2TJK4_9ROSI</name>
<dbReference type="Gene3D" id="3.40.50.300">
    <property type="entry name" value="P-loop containing nucleotide triphosphate hydrolases"/>
    <property type="match status" value="1"/>
</dbReference>
<dbReference type="EMBL" id="JBBPBN010000005">
    <property type="protein sequence ID" value="KAK9037475.1"/>
    <property type="molecule type" value="Genomic_DNA"/>
</dbReference>
<sequence>MGIATFRTYMKSDSLSLSLNLGRELARNVFGSQTSFASISLSDIRSKRTDSSKDNKRKRSDNLGSGDVLQRFEEALKENPHKVFFVEDIEHINYCCLKRIKQAIESRKVTFSNGVTVPITDAIVNFSCESFSSMSRACSSRIS</sequence>
<dbReference type="PANTHER" id="PTHR43572">
    <property type="entry name" value="CHAPERONE PROTEIN CLPD, CHLOROPLASTIC"/>
    <property type="match status" value="1"/>
</dbReference>
<evidence type="ECO:0000313" key="1">
    <source>
        <dbReference type="EMBL" id="KAK9037475.1"/>
    </source>
</evidence>
<keyword evidence="2" id="KW-1185">Reference proteome</keyword>
<dbReference type="SUPFAM" id="SSF52540">
    <property type="entry name" value="P-loop containing nucleoside triphosphate hydrolases"/>
    <property type="match status" value="1"/>
</dbReference>